<reference evidence="2" key="1">
    <citation type="submission" date="2022-10" db="EMBL/GenBank/DDBJ databases">
        <authorList>
            <person name="Chen Y."/>
            <person name="Dougan E. K."/>
            <person name="Chan C."/>
            <person name="Rhodes N."/>
            <person name="Thang M."/>
        </authorList>
    </citation>
    <scope>NUCLEOTIDE SEQUENCE</scope>
</reference>
<dbReference type="AlphaFoldDB" id="A0A9P1GLK2"/>
<evidence type="ECO:0000313" key="4">
    <source>
        <dbReference type="Proteomes" id="UP001152797"/>
    </source>
</evidence>
<comment type="caution">
    <text evidence="2">The sequence shown here is derived from an EMBL/GenBank/DDBJ whole genome shotgun (WGS) entry which is preliminary data.</text>
</comment>
<gene>
    <name evidence="2" type="ORF">C1SCF055_LOCUS40516</name>
</gene>
<dbReference type="EMBL" id="CAMXCT010006545">
    <property type="protein sequence ID" value="CAI4015702.1"/>
    <property type="molecule type" value="Genomic_DNA"/>
</dbReference>
<proteinExistence type="predicted"/>
<evidence type="ECO:0000256" key="1">
    <source>
        <dbReference type="SAM" id="SignalP"/>
    </source>
</evidence>
<feature type="signal peptide" evidence="1">
    <location>
        <begin position="1"/>
        <end position="20"/>
    </location>
</feature>
<dbReference type="OrthoDB" id="440125at2759"/>
<dbReference type="EMBL" id="CAMXCT030006545">
    <property type="protein sequence ID" value="CAL4803014.1"/>
    <property type="molecule type" value="Genomic_DNA"/>
</dbReference>
<keyword evidence="4" id="KW-1185">Reference proteome</keyword>
<organism evidence="2">
    <name type="scientific">Cladocopium goreaui</name>
    <dbReference type="NCBI Taxonomy" id="2562237"/>
    <lineage>
        <taxon>Eukaryota</taxon>
        <taxon>Sar</taxon>
        <taxon>Alveolata</taxon>
        <taxon>Dinophyceae</taxon>
        <taxon>Suessiales</taxon>
        <taxon>Symbiodiniaceae</taxon>
        <taxon>Cladocopium</taxon>
    </lineage>
</organism>
<sequence>MPFVSLACCFLVPYIVTTVADDHRSTAPKNVFHARQLLHWEQSSTVEVYYAEFLLAQWVLDSAPWNAYHSGLAFLNRDTGERCLYDFSPVDTSSVMKMLMPEIDASSKLAVSRLQALLVRLNAIEMSFVLLGDYRLHWSNHARTQLELTWPSNYERFVRIGVSTGRTFMKFTDWVAASFAPNHSAFQPLEVADVNSRGFLVRSTMCHDFVTDGLRFLYDHGAKLRAEEHVFRDHIIMILGRRT</sequence>
<dbReference type="EMBL" id="CAMXCT020006545">
    <property type="protein sequence ID" value="CAL1169077.1"/>
    <property type="molecule type" value="Genomic_DNA"/>
</dbReference>
<name>A0A9P1GLK2_9DINO</name>
<evidence type="ECO:0000313" key="3">
    <source>
        <dbReference type="EMBL" id="CAL4803014.1"/>
    </source>
</evidence>
<dbReference type="Proteomes" id="UP001152797">
    <property type="component" value="Unassembled WGS sequence"/>
</dbReference>
<accession>A0A9P1GLK2</accession>
<reference evidence="3 4" key="2">
    <citation type="submission" date="2024-05" db="EMBL/GenBank/DDBJ databases">
        <authorList>
            <person name="Chen Y."/>
            <person name="Shah S."/>
            <person name="Dougan E. K."/>
            <person name="Thang M."/>
            <person name="Chan C."/>
        </authorList>
    </citation>
    <scope>NUCLEOTIDE SEQUENCE [LARGE SCALE GENOMIC DNA]</scope>
</reference>
<feature type="chain" id="PRO_5043272899" evidence="1">
    <location>
        <begin position="21"/>
        <end position="243"/>
    </location>
</feature>
<protein>
    <submittedName>
        <fullName evidence="2">Uncharacterized protein</fullName>
    </submittedName>
</protein>
<evidence type="ECO:0000313" key="2">
    <source>
        <dbReference type="EMBL" id="CAI4015702.1"/>
    </source>
</evidence>
<keyword evidence="1" id="KW-0732">Signal</keyword>